<dbReference type="PANTHER" id="PTHR34535:SF3">
    <property type="entry name" value="HYDROGENASE MATURATION FACTOR HYPA"/>
    <property type="match status" value="1"/>
</dbReference>
<comment type="similarity">
    <text evidence="4">Belongs to the HypA/HybF family.</text>
</comment>
<dbReference type="Gene3D" id="3.30.2320.80">
    <property type="match status" value="1"/>
</dbReference>
<dbReference type="GO" id="GO:0016151">
    <property type="term" value="F:nickel cation binding"/>
    <property type="evidence" value="ECO:0007669"/>
    <property type="project" value="UniProtKB-UniRule"/>
</dbReference>
<dbReference type="AlphaFoldDB" id="A0A174M181"/>
<feature type="binding site" evidence="4">
    <location>
        <position position="2"/>
    </location>
    <ligand>
        <name>Ni(2+)</name>
        <dbReference type="ChEBI" id="CHEBI:49786"/>
    </ligand>
</feature>
<dbReference type="PANTHER" id="PTHR34535">
    <property type="entry name" value="HYDROGENASE MATURATION FACTOR HYPA"/>
    <property type="match status" value="1"/>
</dbReference>
<reference evidence="5 6" key="1">
    <citation type="submission" date="2015-09" db="EMBL/GenBank/DDBJ databases">
        <authorList>
            <consortium name="Pathogen Informatics"/>
        </authorList>
    </citation>
    <scope>NUCLEOTIDE SEQUENCE [LARGE SCALE GENOMIC DNA]</scope>
    <source>
        <strain evidence="5 6">2789STDY5834876</strain>
    </source>
</reference>
<organism evidence="5 6">
    <name type="scientific">Faecalicatena contorta</name>
    <dbReference type="NCBI Taxonomy" id="39482"/>
    <lineage>
        <taxon>Bacteria</taxon>
        <taxon>Bacillati</taxon>
        <taxon>Bacillota</taxon>
        <taxon>Clostridia</taxon>
        <taxon>Lachnospirales</taxon>
        <taxon>Lachnospiraceae</taxon>
        <taxon>Faecalicatena</taxon>
    </lineage>
</organism>
<comment type="function">
    <text evidence="4">Involved in the maturation of [NiFe] hydrogenases. Required for nickel insertion into the metal center of the hydrogenase.</text>
</comment>
<keyword evidence="3 4" id="KW-0862">Zinc</keyword>
<sequence>MHELGLVTHVVRAIEEIGKEEKLTEVASVTLEIGEVSGVIPDYLEDCWKYFRARSELLKEAELKIETIPAVTICGDCQKTFSTLKYKKQCPHCGGEDTWLTAGNEFNIKEITAC</sequence>
<feature type="binding site" evidence="4">
    <location>
        <position position="90"/>
    </location>
    <ligand>
        <name>Zn(2+)</name>
        <dbReference type="ChEBI" id="CHEBI:29105"/>
    </ligand>
</feature>
<dbReference type="RefSeq" id="WP_055155177.1">
    <property type="nucleotide sequence ID" value="NZ_BQNQ01000001.1"/>
</dbReference>
<proteinExistence type="inferred from homology"/>
<evidence type="ECO:0000256" key="3">
    <source>
        <dbReference type="ARBA" id="ARBA00022833"/>
    </source>
</evidence>
<dbReference type="GO" id="GO:0008270">
    <property type="term" value="F:zinc ion binding"/>
    <property type="evidence" value="ECO:0007669"/>
    <property type="project" value="UniProtKB-UniRule"/>
</dbReference>
<dbReference type="OrthoDB" id="9800361at2"/>
<keyword evidence="2 4" id="KW-0479">Metal-binding</keyword>
<dbReference type="InterPro" id="IPR000688">
    <property type="entry name" value="HypA/HybF"/>
</dbReference>
<dbReference type="GO" id="GO:0051604">
    <property type="term" value="P:protein maturation"/>
    <property type="evidence" value="ECO:0007669"/>
    <property type="project" value="InterPro"/>
</dbReference>
<evidence type="ECO:0000256" key="2">
    <source>
        <dbReference type="ARBA" id="ARBA00022723"/>
    </source>
</evidence>
<dbReference type="GeneID" id="93335515"/>
<evidence type="ECO:0000313" key="6">
    <source>
        <dbReference type="Proteomes" id="UP000095544"/>
    </source>
</evidence>
<name>A0A174M181_9FIRM</name>
<dbReference type="PIRSF" id="PIRSF004761">
    <property type="entry name" value="Hydrgn_mat_HypA"/>
    <property type="match status" value="1"/>
</dbReference>
<keyword evidence="1 4" id="KW-0533">Nickel</keyword>
<evidence type="ECO:0000256" key="1">
    <source>
        <dbReference type="ARBA" id="ARBA00022596"/>
    </source>
</evidence>
<dbReference type="STRING" id="39482.ERS852491_04755"/>
<evidence type="ECO:0000313" key="5">
    <source>
        <dbReference type="EMBL" id="CUP28647.1"/>
    </source>
</evidence>
<feature type="binding site" evidence="4">
    <location>
        <position position="77"/>
    </location>
    <ligand>
        <name>Zn(2+)</name>
        <dbReference type="ChEBI" id="CHEBI:29105"/>
    </ligand>
</feature>
<dbReference type="Pfam" id="PF01155">
    <property type="entry name" value="HypA"/>
    <property type="match status" value="1"/>
</dbReference>
<dbReference type="Proteomes" id="UP000095544">
    <property type="component" value="Unassembled WGS sequence"/>
</dbReference>
<gene>
    <name evidence="4 5" type="primary">hypA</name>
    <name evidence="5" type="ORF">ERS852491_04755</name>
</gene>
<dbReference type="EMBL" id="CYZU01000076">
    <property type="protein sequence ID" value="CUP28647.1"/>
    <property type="molecule type" value="Genomic_DNA"/>
</dbReference>
<evidence type="ECO:0000256" key="4">
    <source>
        <dbReference type="HAMAP-Rule" id="MF_00213"/>
    </source>
</evidence>
<feature type="binding site" evidence="4">
    <location>
        <position position="74"/>
    </location>
    <ligand>
        <name>Zn(2+)</name>
        <dbReference type="ChEBI" id="CHEBI:29105"/>
    </ligand>
</feature>
<protein>
    <recommendedName>
        <fullName evidence="4">Hydrogenase maturation factor HypA</fullName>
    </recommendedName>
</protein>
<dbReference type="HAMAP" id="MF_00213">
    <property type="entry name" value="HypA_HybF"/>
    <property type="match status" value="1"/>
</dbReference>
<feature type="binding site" evidence="4">
    <location>
        <position position="93"/>
    </location>
    <ligand>
        <name>Zn(2+)</name>
        <dbReference type="ChEBI" id="CHEBI:29105"/>
    </ligand>
</feature>
<accession>A0A174M181</accession>